<evidence type="ECO:0000256" key="1">
    <source>
        <dbReference type="ARBA" id="ARBA00022741"/>
    </source>
</evidence>
<reference evidence="7" key="1">
    <citation type="submission" date="2021-01" db="EMBL/GenBank/DDBJ databases">
        <title>Whole genome shotgun sequence of Actinoplanes capillaceus NBRC 16408.</title>
        <authorList>
            <person name="Komaki H."/>
            <person name="Tamura T."/>
        </authorList>
    </citation>
    <scope>NUCLEOTIDE SEQUENCE [LARGE SCALE GENOMIC DNA]</scope>
    <source>
        <strain evidence="7">NBRC 16408</strain>
    </source>
</reference>
<feature type="domain" description="FtsK" evidence="6">
    <location>
        <begin position="413"/>
        <end position="613"/>
    </location>
</feature>
<dbReference type="InterPro" id="IPR002543">
    <property type="entry name" value="FtsK_dom"/>
</dbReference>
<dbReference type="InterPro" id="IPR027417">
    <property type="entry name" value="P-loop_NTPase"/>
</dbReference>
<protein>
    <recommendedName>
        <fullName evidence="6">FtsK domain-containing protein</fullName>
    </recommendedName>
</protein>
<dbReference type="Pfam" id="PF01580">
    <property type="entry name" value="FtsK_SpoIIIE"/>
    <property type="match status" value="1"/>
</dbReference>
<dbReference type="Gene3D" id="3.40.50.300">
    <property type="entry name" value="P-loop containing nucleotide triphosphate hydrolases"/>
    <property type="match status" value="1"/>
</dbReference>
<dbReference type="InterPro" id="IPR050206">
    <property type="entry name" value="FtsK/SpoIIIE/SftA"/>
</dbReference>
<dbReference type="SUPFAM" id="SSF52540">
    <property type="entry name" value="P-loop containing nucleoside triphosphate hydrolases"/>
    <property type="match status" value="1"/>
</dbReference>
<evidence type="ECO:0000256" key="2">
    <source>
        <dbReference type="ARBA" id="ARBA00022840"/>
    </source>
</evidence>
<evidence type="ECO:0000256" key="5">
    <source>
        <dbReference type="SAM" id="Phobius"/>
    </source>
</evidence>
<evidence type="ECO:0000259" key="6">
    <source>
        <dbReference type="PROSITE" id="PS50901"/>
    </source>
</evidence>
<comment type="caution">
    <text evidence="7">The sequence shown here is derived from an EMBL/GenBank/DDBJ whole genome shotgun (WGS) entry which is preliminary data.</text>
</comment>
<dbReference type="EMBL" id="BOMF01000037">
    <property type="protein sequence ID" value="GID44703.1"/>
    <property type="molecule type" value="Genomic_DNA"/>
</dbReference>
<sequence>MTTEPLGDDGRPRPRLPAPDDTEPDTSPDTGGDNRPDTARDSRPDTDPDEFDGNASESDLGEVVDLDAARQRRDGAALAPTGAPDDVVPTASDPASTADTEVLEGEIVPAQVTDAPPELKQWPWAVGWKHKLHRLWTYKWRYLWNTFVVLGAWSVRASGWWFRGIGRSVSDFFNYVDDRQALAIADQAAGAVDGRADVDAWLKARAERHREVKDRRRVVRSRTILPLAALIGLLVLLWWLGRGDMIRSNLGHAAMTGWVGLGCWLVWYGRARTQPFLPQFREPSPYPPVTHDTVTGALLATGISQFRDAVKAGHSPVDVIFRDDSAGGKIAETHPIPGVTTQMVMAKSIVIAGALKRPPAMVHLSQAPTGVPGHVEILVLDIDPGQTKPKRFAYLGKPVNVGGPCTIGYDPRNRPVRWPLPGANGITTGTPGSGKTAYLIGLACLGCADVDGAQVAIFDFKGMGDYAELEPVCYAYGADADPTETARMLVDFLNVTTREVIRRRRVLTDLKKVGSDLLDNNAAALTDRLARSKRHNMPWILIIIDEIHEGLADPVYGKEIERLLTNLMKIGRACGIHVEIASQRTDTDSIPTAISSLPIVRVAFHQNGQPGNDMILGTGAYKRGVDATAFRRGAAGTAADDRGSCWYIGSEGGEPVRVRTTFVLPDVKRIVASALAGRTKAGTLVGAAAGIVEQADTAPAYSALNDVRAVFIGDEIALHGDVIFHRVEARYPGRWKSQAALMAALKAEAPGWKQPTVDVRQIRPADAPEDAGVDKIRKGIRLKHLEAAITERDDMKG</sequence>
<dbReference type="PROSITE" id="PS50901">
    <property type="entry name" value="FTSK"/>
    <property type="match status" value="1"/>
</dbReference>
<evidence type="ECO:0000313" key="7">
    <source>
        <dbReference type="EMBL" id="GID44703.1"/>
    </source>
</evidence>
<dbReference type="PANTHER" id="PTHR22683:SF41">
    <property type="entry name" value="DNA TRANSLOCASE FTSK"/>
    <property type="match status" value="1"/>
</dbReference>
<keyword evidence="5" id="KW-0812">Transmembrane</keyword>
<dbReference type="PANTHER" id="PTHR22683">
    <property type="entry name" value="SPORULATION PROTEIN RELATED"/>
    <property type="match status" value="1"/>
</dbReference>
<evidence type="ECO:0000256" key="4">
    <source>
        <dbReference type="SAM" id="MobiDB-lite"/>
    </source>
</evidence>
<keyword evidence="1 3" id="KW-0547">Nucleotide-binding</keyword>
<keyword evidence="5" id="KW-1133">Transmembrane helix</keyword>
<keyword evidence="2 3" id="KW-0067">ATP-binding</keyword>
<name>A0ABQ3WGH8_9ACTN</name>
<feature type="transmembrane region" description="Helical" evidence="5">
    <location>
        <begin position="223"/>
        <end position="241"/>
    </location>
</feature>
<proteinExistence type="predicted"/>
<feature type="binding site" evidence="3">
    <location>
        <begin position="429"/>
        <end position="436"/>
    </location>
    <ligand>
        <name>ATP</name>
        <dbReference type="ChEBI" id="CHEBI:30616"/>
    </ligand>
</feature>
<organism evidence="7">
    <name type="scientific">Actinoplanes campanulatus</name>
    <dbReference type="NCBI Taxonomy" id="113559"/>
    <lineage>
        <taxon>Bacteria</taxon>
        <taxon>Bacillati</taxon>
        <taxon>Actinomycetota</taxon>
        <taxon>Actinomycetes</taxon>
        <taxon>Micromonosporales</taxon>
        <taxon>Micromonosporaceae</taxon>
        <taxon>Actinoplanes</taxon>
    </lineage>
</organism>
<evidence type="ECO:0000256" key="3">
    <source>
        <dbReference type="PROSITE-ProRule" id="PRU00289"/>
    </source>
</evidence>
<accession>A0ABQ3WGH8</accession>
<dbReference type="RefSeq" id="WP_204295306.1">
    <property type="nucleotide sequence ID" value="NZ_BAAAGQ010000007.1"/>
</dbReference>
<feature type="region of interest" description="Disordered" evidence="4">
    <location>
        <begin position="1"/>
        <end position="98"/>
    </location>
</feature>
<keyword evidence="5" id="KW-0472">Membrane</keyword>
<feature type="compositionally biased region" description="Basic and acidic residues" evidence="4">
    <location>
        <begin position="32"/>
        <end position="46"/>
    </location>
</feature>
<gene>
    <name evidence="7" type="ORF">Aca07nite_19780</name>
</gene>